<dbReference type="PANTHER" id="PTHR43808:SF31">
    <property type="entry name" value="N-ACETYL-L-CITRULLINE DEACETYLASE"/>
    <property type="match status" value="1"/>
</dbReference>
<sequence length="357" mass="39572">MVENKNIDNAAELLRELVSLKAYSGQEELRTDFLTDYFKQKGITGERIGNNLIFRQPDHDASKPTLMLNSHLDTVLPASGYSIDPFNPGKSDTHVYGLGSNDAGASVVSMIHTFLHFYNNPLPINLMLVLSTEEENSGPNGMRLLWEKLRPYVDMAIIGEPTGMRGAIAERGLLVIDGMAKGISGHAARNEGVNALYIALEDINTLRSVRFDRISPTMGEVKLTVTQIMAGTQHNVVPDHCSFVVDIRPTEQYSNSEIMEILQPLVKSELKARNLTNRSSATPENHWLMKCTAQLGIETYTSPTTSDWMRITCPAIKMGPGESSRSHQADEYVLISEIEQGIKGYISFVSQLTEIID</sequence>
<dbReference type="AlphaFoldDB" id="A0A098BXM4"/>
<dbReference type="PATRIC" id="fig|1562970.3.peg.144"/>
<dbReference type="GO" id="GO:0006526">
    <property type="term" value="P:L-arginine biosynthetic process"/>
    <property type="evidence" value="ECO:0007669"/>
    <property type="project" value="TreeGrafter"/>
</dbReference>
<feature type="domain" description="Peptidase M20 dimerisation" evidence="6">
    <location>
        <begin position="169"/>
        <end position="272"/>
    </location>
</feature>
<dbReference type="InterPro" id="IPR002933">
    <property type="entry name" value="Peptidase_M20"/>
</dbReference>
<accession>A0A098BXM4</accession>
<keyword evidence="3 7" id="KW-0378">Hydrolase</keyword>
<dbReference type="GO" id="GO:0008777">
    <property type="term" value="F:acetylornithine deacetylase activity"/>
    <property type="evidence" value="ECO:0007669"/>
    <property type="project" value="UniProtKB-EC"/>
</dbReference>
<evidence type="ECO:0000256" key="1">
    <source>
        <dbReference type="ARBA" id="ARBA00001947"/>
    </source>
</evidence>
<dbReference type="Gene3D" id="3.30.70.360">
    <property type="match status" value="1"/>
</dbReference>
<dbReference type="STRING" id="1562970.ING2E5B_0148"/>
<dbReference type="PROSITE" id="PS00758">
    <property type="entry name" value="ARGE_DAPE_CPG2_1"/>
    <property type="match status" value="1"/>
</dbReference>
<keyword evidence="2" id="KW-0479">Metal-binding</keyword>
<dbReference type="Pfam" id="PF01546">
    <property type="entry name" value="Peptidase_M20"/>
    <property type="match status" value="1"/>
</dbReference>
<dbReference type="Proteomes" id="UP000032417">
    <property type="component" value="Chromosome 1"/>
</dbReference>
<comment type="cofactor">
    <cofactor evidence="1">
        <name>Zn(2+)</name>
        <dbReference type="ChEBI" id="CHEBI:29105"/>
    </cofactor>
</comment>
<dbReference type="SUPFAM" id="SSF53187">
    <property type="entry name" value="Zn-dependent exopeptidases"/>
    <property type="match status" value="1"/>
</dbReference>
<keyword evidence="4" id="KW-0862">Zinc</keyword>
<keyword evidence="5" id="KW-0170">Cobalt</keyword>
<reference evidence="7 8" key="1">
    <citation type="submission" date="2014-08" db="EMBL/GenBank/DDBJ databases">
        <authorList>
            <person name="Wibberg D."/>
        </authorList>
    </citation>
    <scope>NUCLEOTIDE SEQUENCE [LARGE SCALE GENOMIC DNA]</scope>
    <source>
        <strain evidence="8">ING2-E5B</strain>
    </source>
</reference>
<keyword evidence="8" id="KW-1185">Reference proteome</keyword>
<name>A0A098BXM4_9BACT</name>
<organism evidence="7 8">
    <name type="scientific">Fermentimonas caenicola</name>
    <dbReference type="NCBI Taxonomy" id="1562970"/>
    <lineage>
        <taxon>Bacteria</taxon>
        <taxon>Pseudomonadati</taxon>
        <taxon>Bacteroidota</taxon>
        <taxon>Bacteroidia</taxon>
        <taxon>Bacteroidales</taxon>
        <taxon>Dysgonomonadaceae</taxon>
        <taxon>Fermentimonas</taxon>
    </lineage>
</organism>
<dbReference type="PANTHER" id="PTHR43808">
    <property type="entry name" value="ACETYLORNITHINE DEACETYLASE"/>
    <property type="match status" value="1"/>
</dbReference>
<dbReference type="EC" id="3.5.1.16" evidence="7"/>
<evidence type="ECO:0000256" key="3">
    <source>
        <dbReference type="ARBA" id="ARBA00022801"/>
    </source>
</evidence>
<dbReference type="Gene3D" id="3.40.630.10">
    <property type="entry name" value="Zn peptidases"/>
    <property type="match status" value="1"/>
</dbReference>
<dbReference type="InterPro" id="IPR001261">
    <property type="entry name" value="ArgE/DapE_CS"/>
</dbReference>
<dbReference type="InterPro" id="IPR036264">
    <property type="entry name" value="Bact_exopeptidase_dim_dom"/>
</dbReference>
<dbReference type="KEGG" id="pbt:ING2E5B_0148"/>
<evidence type="ECO:0000256" key="4">
    <source>
        <dbReference type="ARBA" id="ARBA00022833"/>
    </source>
</evidence>
<dbReference type="Pfam" id="PF07687">
    <property type="entry name" value="M20_dimer"/>
    <property type="match status" value="1"/>
</dbReference>
<evidence type="ECO:0000256" key="2">
    <source>
        <dbReference type="ARBA" id="ARBA00022723"/>
    </source>
</evidence>
<dbReference type="OrthoDB" id="9792335at2"/>
<proteinExistence type="predicted"/>
<dbReference type="InterPro" id="IPR050072">
    <property type="entry name" value="Peptidase_M20A"/>
</dbReference>
<dbReference type="InterPro" id="IPR011650">
    <property type="entry name" value="Peptidase_M20_dimer"/>
</dbReference>
<protein>
    <submittedName>
        <fullName evidence="7">Acetylornithine deacetylase/Succinyl-diaminopimelate desuccinylase</fullName>
        <ecNumber evidence="7">3.5.1.16</ecNumber>
    </submittedName>
</protein>
<evidence type="ECO:0000313" key="7">
    <source>
        <dbReference type="EMBL" id="CEA14884.1"/>
    </source>
</evidence>
<dbReference type="SUPFAM" id="SSF55031">
    <property type="entry name" value="Bacterial exopeptidase dimerisation domain"/>
    <property type="match status" value="1"/>
</dbReference>
<gene>
    <name evidence="7" type="primary">argE</name>
    <name evidence="7" type="ORF">ING2E5B_0148</name>
</gene>
<dbReference type="HOGENOM" id="CLU_021802_2_0_10"/>
<evidence type="ECO:0000313" key="8">
    <source>
        <dbReference type="Proteomes" id="UP000032417"/>
    </source>
</evidence>
<evidence type="ECO:0000259" key="6">
    <source>
        <dbReference type="Pfam" id="PF07687"/>
    </source>
</evidence>
<dbReference type="EMBL" id="LN515532">
    <property type="protein sequence ID" value="CEA14884.1"/>
    <property type="molecule type" value="Genomic_DNA"/>
</dbReference>
<dbReference type="GO" id="GO:0046872">
    <property type="term" value="F:metal ion binding"/>
    <property type="evidence" value="ECO:0007669"/>
    <property type="project" value="UniProtKB-KW"/>
</dbReference>
<evidence type="ECO:0000256" key="5">
    <source>
        <dbReference type="ARBA" id="ARBA00023285"/>
    </source>
</evidence>